<evidence type="ECO:0000313" key="1">
    <source>
        <dbReference type="Proteomes" id="UP000095282"/>
    </source>
</evidence>
<name>A0A1I7TUG8_9PELO</name>
<dbReference type="AlphaFoldDB" id="A0A1I7TUG8"/>
<protein>
    <submittedName>
        <fullName evidence="2">Uncharacterized protein</fullName>
    </submittedName>
</protein>
<dbReference type="WBParaSite" id="Csp11.Scaffold629.g11908.t1">
    <property type="protein sequence ID" value="Csp11.Scaffold629.g11908.t1"/>
    <property type="gene ID" value="Csp11.Scaffold629.g11908"/>
</dbReference>
<reference evidence="2" key="1">
    <citation type="submission" date="2016-11" db="UniProtKB">
        <authorList>
            <consortium name="WormBaseParasite"/>
        </authorList>
    </citation>
    <scope>IDENTIFICATION</scope>
</reference>
<proteinExistence type="predicted"/>
<accession>A0A1I7TUG8</accession>
<keyword evidence="1" id="KW-1185">Reference proteome</keyword>
<dbReference type="Proteomes" id="UP000095282">
    <property type="component" value="Unplaced"/>
</dbReference>
<sequence length="329" mass="38341">MVEMNKLMKVLLEGSDSDVELTCFRMVCETIHLRKEDIDELEKNPEVVKIVTGVIPNILFGAFGTSTNQEEMSEALWQAIWDKCKGRIDNAADELTSRMRRTTSDIYKGQFAENPEFEKVYREKEAAWKIESWFTEACYQTEISKERYEMMKTNPKLMKMIADCARETALKHGFSEVHNSQGKRDPKLKNAEFKRAVFSAVMEHVLNSLEPLEVEFRDHFIESMKERIASSDDCEAKRVDMRELKTFEDFLAHKDPYIIHNGQKMRASELDQKKFAVIENPAGGFKVIDRKDFEKMKKTVDPKSLEEAEGEEEEETSFFASILERLRIW</sequence>
<organism evidence="1 2">
    <name type="scientific">Caenorhabditis tropicalis</name>
    <dbReference type="NCBI Taxonomy" id="1561998"/>
    <lineage>
        <taxon>Eukaryota</taxon>
        <taxon>Metazoa</taxon>
        <taxon>Ecdysozoa</taxon>
        <taxon>Nematoda</taxon>
        <taxon>Chromadorea</taxon>
        <taxon>Rhabditida</taxon>
        <taxon>Rhabditina</taxon>
        <taxon>Rhabditomorpha</taxon>
        <taxon>Rhabditoidea</taxon>
        <taxon>Rhabditidae</taxon>
        <taxon>Peloderinae</taxon>
        <taxon>Caenorhabditis</taxon>
    </lineage>
</organism>
<evidence type="ECO:0000313" key="2">
    <source>
        <dbReference type="WBParaSite" id="Csp11.Scaffold629.g11908.t1"/>
    </source>
</evidence>